<dbReference type="SUPFAM" id="SSF52821">
    <property type="entry name" value="Rhodanese/Cell cycle control phosphatase"/>
    <property type="match status" value="1"/>
</dbReference>
<name>A0AAJ4XA73_9SPHI</name>
<reference evidence="2 3" key="1">
    <citation type="submission" date="2017-06" db="EMBL/GenBank/DDBJ databases">
        <authorList>
            <consortium name="Pathogen Informatics"/>
        </authorList>
    </citation>
    <scope>NUCLEOTIDE SEQUENCE [LARGE SCALE GENOMIC DNA]</scope>
    <source>
        <strain evidence="2 3">NCTC12149</strain>
    </source>
</reference>
<dbReference type="PROSITE" id="PS50206">
    <property type="entry name" value="RHODANESE_3"/>
    <property type="match status" value="1"/>
</dbReference>
<proteinExistence type="predicted"/>
<evidence type="ECO:0000313" key="3">
    <source>
        <dbReference type="Proteomes" id="UP000215355"/>
    </source>
</evidence>
<evidence type="ECO:0000259" key="1">
    <source>
        <dbReference type="PROSITE" id="PS50206"/>
    </source>
</evidence>
<dbReference type="EMBL" id="LT906468">
    <property type="protein sequence ID" value="SNV46485.1"/>
    <property type="molecule type" value="Genomic_DNA"/>
</dbReference>
<dbReference type="SMART" id="SM00450">
    <property type="entry name" value="RHOD"/>
    <property type="match status" value="1"/>
</dbReference>
<protein>
    <submittedName>
        <fullName evidence="2">Molybdopterin biosynthesis protein MoeB</fullName>
    </submittedName>
</protein>
<dbReference type="Pfam" id="PF00581">
    <property type="entry name" value="Rhodanese"/>
    <property type="match status" value="1"/>
</dbReference>
<dbReference type="InterPro" id="IPR001763">
    <property type="entry name" value="Rhodanese-like_dom"/>
</dbReference>
<dbReference type="Gene3D" id="3.40.250.10">
    <property type="entry name" value="Rhodanese-like domain"/>
    <property type="match status" value="1"/>
</dbReference>
<accession>A0AAJ4XA73</accession>
<dbReference type="InterPro" id="IPR036873">
    <property type="entry name" value="Rhodanese-like_dom_sf"/>
</dbReference>
<dbReference type="KEGG" id="smiz:4412673_01239"/>
<dbReference type="Proteomes" id="UP000215355">
    <property type="component" value="Chromosome 1"/>
</dbReference>
<dbReference type="CDD" id="cd00158">
    <property type="entry name" value="RHOD"/>
    <property type="match status" value="1"/>
</dbReference>
<organism evidence="2 3">
    <name type="scientific">Sphingobacterium mizutaii</name>
    <dbReference type="NCBI Taxonomy" id="1010"/>
    <lineage>
        <taxon>Bacteria</taxon>
        <taxon>Pseudomonadati</taxon>
        <taxon>Bacteroidota</taxon>
        <taxon>Sphingobacteriia</taxon>
        <taxon>Sphingobacteriales</taxon>
        <taxon>Sphingobacteriaceae</taxon>
        <taxon>Sphingobacterium</taxon>
    </lineage>
</organism>
<dbReference type="PANTHER" id="PTHR43031:SF16">
    <property type="entry name" value="OXIDOREDUCTASE"/>
    <property type="match status" value="1"/>
</dbReference>
<feature type="domain" description="Rhodanese" evidence="1">
    <location>
        <begin position="37"/>
        <end position="124"/>
    </location>
</feature>
<gene>
    <name evidence="2" type="ORF">SAMEA4412673_01239</name>
</gene>
<sequence>MCNKSNGYWYLIGLTLLYKIIDMIKLLTVPEFKAQIKNNDVQLLDVRTEMEYALGKIDGSTLINVQSSDFMDQAKKYINFQKPIYIYCRSGARSHMAAKILENMGAKEIFDLQGGFLSWAQNNK</sequence>
<dbReference type="AlphaFoldDB" id="A0AAJ4XA73"/>
<evidence type="ECO:0000313" key="2">
    <source>
        <dbReference type="EMBL" id="SNV46485.1"/>
    </source>
</evidence>
<dbReference type="InterPro" id="IPR050229">
    <property type="entry name" value="GlpE_sulfurtransferase"/>
</dbReference>
<dbReference type="PANTHER" id="PTHR43031">
    <property type="entry name" value="FAD-DEPENDENT OXIDOREDUCTASE"/>
    <property type="match status" value="1"/>
</dbReference>